<dbReference type="RefSeq" id="WP_022516378.1">
    <property type="nucleotide sequence ID" value="NZ_JACOQH010000005.1"/>
</dbReference>
<organism evidence="2 3">
    <name type="scientific">Roseburia yibonii</name>
    <dbReference type="NCBI Taxonomy" id="2763063"/>
    <lineage>
        <taxon>Bacteria</taxon>
        <taxon>Bacillati</taxon>
        <taxon>Bacillota</taxon>
        <taxon>Clostridia</taxon>
        <taxon>Lachnospirales</taxon>
        <taxon>Lachnospiraceae</taxon>
        <taxon>Roseburia</taxon>
    </lineage>
</organism>
<evidence type="ECO:0008006" key="4">
    <source>
        <dbReference type="Google" id="ProtNLM"/>
    </source>
</evidence>
<keyword evidence="1" id="KW-1133">Transmembrane helix</keyword>
<protein>
    <recommendedName>
        <fullName evidence="4">Type II secretion system protein G</fullName>
    </recommendedName>
</protein>
<dbReference type="EMBL" id="JACOQH010000005">
    <property type="protein sequence ID" value="MBC5754091.1"/>
    <property type="molecule type" value="Genomic_DNA"/>
</dbReference>
<gene>
    <name evidence="2" type="ORF">H8Z76_08620</name>
</gene>
<accession>A0ABR7IAX3</accession>
<feature type="transmembrane region" description="Helical" evidence="1">
    <location>
        <begin position="6"/>
        <end position="25"/>
    </location>
</feature>
<dbReference type="Proteomes" id="UP000621540">
    <property type="component" value="Unassembled WGS sequence"/>
</dbReference>
<keyword evidence="1" id="KW-0812">Transmembrane</keyword>
<evidence type="ECO:0000256" key="1">
    <source>
        <dbReference type="SAM" id="Phobius"/>
    </source>
</evidence>
<sequence length="157" mass="17069">MPTVTLVLLIIAIVLIVAVIVLYFLGKKAEKKKAEQDEQIAAAAQSVTMLIIDKKKLRLKDAGLPAAVVEQTPKLMRRTKMPIVKAKVGPKVMTFISDASIYERIPVKKEVKATVSGLYITGVRGVHGSIEPAAPKKKGIWARAKAAAEEKVNKKSK</sequence>
<keyword evidence="1" id="KW-0472">Membrane</keyword>
<comment type="caution">
    <text evidence="2">The sequence shown here is derived from an EMBL/GenBank/DDBJ whole genome shotgun (WGS) entry which is preliminary data.</text>
</comment>
<evidence type="ECO:0000313" key="2">
    <source>
        <dbReference type="EMBL" id="MBC5754091.1"/>
    </source>
</evidence>
<reference evidence="2 3" key="1">
    <citation type="submission" date="2020-08" db="EMBL/GenBank/DDBJ databases">
        <title>Genome public.</title>
        <authorList>
            <person name="Liu C."/>
            <person name="Sun Q."/>
        </authorList>
    </citation>
    <scope>NUCLEOTIDE SEQUENCE [LARGE SCALE GENOMIC DNA]</scope>
    <source>
        <strain evidence="2 3">BX0805</strain>
    </source>
</reference>
<evidence type="ECO:0000313" key="3">
    <source>
        <dbReference type="Proteomes" id="UP000621540"/>
    </source>
</evidence>
<proteinExistence type="predicted"/>
<keyword evidence="3" id="KW-1185">Reference proteome</keyword>
<name>A0ABR7IAX3_9FIRM</name>